<comment type="caution">
    <text evidence="2">The sequence shown here is derived from an EMBL/GenBank/DDBJ whole genome shotgun (WGS) entry which is preliminary data.</text>
</comment>
<proteinExistence type="predicted"/>
<sequence length="586" mass="63967">MGNGSNNGQADIVYTHGEVLLDAGETAEAILIRDGRVAAVGSNEEALRAADPQAERLILDGATVIPGLVDTHPHLLHFATFKAPLVDLSQARNHDEIVEAIRRKAAQTPKGEWIRTTPVGEPHYFNRRSYRDLAEGALPDRHVLDRATSDHPVMIQAWAPVLPNICALNSAALAAVGITPSTPDQESHVWIEKDDQGGPTGILRGAVTNYYNFDPFFLQLQERMPPLIQPDLVPAAFMQAMAGYNAFGITTIYEAHGMDLSQVEAYRGMRAMDVLNLRVQVAPELEPGTLPSDRKKSPDELRATLETALAMRTLDDDWFRIDGITASVHGPCNTGMMPWKAGYLDAWGERTTGNRWISEENLRAAYEFCAERGLRLNLCAGSPDEHDEHIALTAEAMRKHNLERTGWILQHGILIREDQAQRYAELGFDMTTSMSFTFGKGDTLAERVGPEALPLLNPLRHLIDTGLTVAASMDWGPTNPFEQMKLAITHEMFPSGRSNDGPGQVVSRAEAFQMWTANGAKVLGWDGIGSLAPGNHADLAIVDRNPITCDLDALPSTQVMRTHVGGRIVHDNGSLKAPSATAGPDA</sequence>
<organism evidence="2 3">
    <name type="scientific">Streptomyces xiangluensis</name>
    <dbReference type="NCBI Taxonomy" id="2665720"/>
    <lineage>
        <taxon>Bacteria</taxon>
        <taxon>Bacillati</taxon>
        <taxon>Actinomycetota</taxon>
        <taxon>Actinomycetes</taxon>
        <taxon>Kitasatosporales</taxon>
        <taxon>Streptomycetaceae</taxon>
        <taxon>Streptomyces</taxon>
    </lineage>
</organism>
<name>A0ABV8YI66_9ACTN</name>
<dbReference type="InterPro" id="IPR013108">
    <property type="entry name" value="Amidohydro_3"/>
</dbReference>
<dbReference type="SUPFAM" id="SSF51338">
    <property type="entry name" value="Composite domain of metallo-dependent hydrolases"/>
    <property type="match status" value="1"/>
</dbReference>
<feature type="domain" description="Amidohydrolase 3" evidence="1">
    <location>
        <begin position="59"/>
        <end position="570"/>
    </location>
</feature>
<evidence type="ECO:0000313" key="2">
    <source>
        <dbReference type="EMBL" id="MFC4463769.1"/>
    </source>
</evidence>
<evidence type="ECO:0000313" key="3">
    <source>
        <dbReference type="Proteomes" id="UP001596012"/>
    </source>
</evidence>
<keyword evidence="3" id="KW-1185">Reference proteome</keyword>
<dbReference type="PANTHER" id="PTHR22642">
    <property type="entry name" value="IMIDAZOLONEPROPIONASE"/>
    <property type="match status" value="1"/>
</dbReference>
<dbReference type="InterPro" id="IPR032466">
    <property type="entry name" value="Metal_Hydrolase"/>
</dbReference>
<dbReference type="EC" id="3.5.-.-" evidence="2"/>
<accession>A0ABV8YI66</accession>
<protein>
    <submittedName>
        <fullName evidence="2">Amidohydrolase</fullName>
        <ecNumber evidence="2">3.5.-.-</ecNumber>
    </submittedName>
</protein>
<dbReference type="InterPro" id="IPR011059">
    <property type="entry name" value="Metal-dep_hydrolase_composite"/>
</dbReference>
<reference evidence="3" key="1">
    <citation type="journal article" date="2019" name="Int. J. Syst. Evol. Microbiol.">
        <title>The Global Catalogue of Microorganisms (GCM) 10K type strain sequencing project: providing services to taxonomists for standard genome sequencing and annotation.</title>
        <authorList>
            <consortium name="The Broad Institute Genomics Platform"/>
            <consortium name="The Broad Institute Genome Sequencing Center for Infectious Disease"/>
            <person name="Wu L."/>
            <person name="Ma J."/>
        </authorList>
    </citation>
    <scope>NUCLEOTIDE SEQUENCE [LARGE SCALE GENOMIC DNA]</scope>
    <source>
        <strain evidence="3">DT43</strain>
    </source>
</reference>
<dbReference type="Gene3D" id="3.20.20.140">
    <property type="entry name" value="Metal-dependent hydrolases"/>
    <property type="match status" value="1"/>
</dbReference>
<dbReference type="EMBL" id="JBHSFG010000009">
    <property type="protein sequence ID" value="MFC4463769.1"/>
    <property type="molecule type" value="Genomic_DNA"/>
</dbReference>
<evidence type="ECO:0000259" key="1">
    <source>
        <dbReference type="Pfam" id="PF07969"/>
    </source>
</evidence>
<dbReference type="Gene3D" id="3.10.310.70">
    <property type="match status" value="1"/>
</dbReference>
<dbReference type="RefSeq" id="WP_386337326.1">
    <property type="nucleotide sequence ID" value="NZ_JBHSFG010000009.1"/>
</dbReference>
<dbReference type="Proteomes" id="UP001596012">
    <property type="component" value="Unassembled WGS sequence"/>
</dbReference>
<keyword evidence="2" id="KW-0378">Hydrolase</keyword>
<dbReference type="SUPFAM" id="SSF51556">
    <property type="entry name" value="Metallo-dependent hydrolases"/>
    <property type="match status" value="1"/>
</dbReference>
<dbReference type="Gene3D" id="2.30.40.10">
    <property type="entry name" value="Urease, subunit C, domain 1"/>
    <property type="match status" value="1"/>
</dbReference>
<dbReference type="PANTHER" id="PTHR22642:SF2">
    <property type="entry name" value="PROTEIN LONG AFTER FAR-RED 3"/>
    <property type="match status" value="1"/>
</dbReference>
<dbReference type="Pfam" id="PF07969">
    <property type="entry name" value="Amidohydro_3"/>
    <property type="match status" value="1"/>
</dbReference>
<dbReference type="GO" id="GO:0016787">
    <property type="term" value="F:hydrolase activity"/>
    <property type="evidence" value="ECO:0007669"/>
    <property type="project" value="UniProtKB-KW"/>
</dbReference>
<gene>
    <name evidence="2" type="ORF">ACFPH6_04090</name>
</gene>